<organism evidence="1 2">
    <name type="scientific">Staphylococcus lugdunensis</name>
    <dbReference type="NCBI Taxonomy" id="28035"/>
    <lineage>
        <taxon>Bacteria</taxon>
        <taxon>Bacillati</taxon>
        <taxon>Bacillota</taxon>
        <taxon>Bacilli</taxon>
        <taxon>Bacillales</taxon>
        <taxon>Staphylococcaceae</taxon>
        <taxon>Staphylococcus</taxon>
    </lineage>
</organism>
<comment type="caution">
    <text evidence="1">The sequence shown here is derived from an EMBL/GenBank/DDBJ whole genome shotgun (WGS) entry which is preliminary data.</text>
</comment>
<dbReference type="Proteomes" id="UP000070063">
    <property type="component" value="Unassembled WGS sequence"/>
</dbReference>
<name>A0ABD4EFP1_STALU</name>
<dbReference type="EMBL" id="LRQI01000052">
    <property type="protein sequence ID" value="KXA38300.1"/>
    <property type="molecule type" value="Genomic_DNA"/>
</dbReference>
<gene>
    <name evidence="1" type="ORF">HMPREF3225_01256</name>
</gene>
<proteinExistence type="predicted"/>
<evidence type="ECO:0008006" key="3">
    <source>
        <dbReference type="Google" id="ProtNLM"/>
    </source>
</evidence>
<evidence type="ECO:0000313" key="1">
    <source>
        <dbReference type="EMBL" id="KXA38300.1"/>
    </source>
</evidence>
<protein>
    <recommendedName>
        <fullName evidence="3">DUF1672 family protein</fullName>
    </recommendedName>
</protein>
<reference evidence="1 2" key="1">
    <citation type="submission" date="2016-01" db="EMBL/GenBank/DDBJ databases">
        <authorList>
            <person name="Mitreva M."/>
            <person name="Pepin K.H."/>
            <person name="Mihindukulasuriya K.A."/>
            <person name="Fulton R."/>
            <person name="Fronick C."/>
            <person name="O'Laughlin M."/>
            <person name="Miner T."/>
            <person name="Herter B."/>
            <person name="Rosa B.A."/>
            <person name="Cordes M."/>
            <person name="Tomlinson C."/>
            <person name="Wollam A."/>
            <person name="Palsikar V.B."/>
            <person name="Mardis E.R."/>
            <person name="Wilson R.K."/>
        </authorList>
    </citation>
    <scope>NUCLEOTIDE SEQUENCE [LARGE SCALE GENOMIC DNA]</scope>
    <source>
        <strain evidence="1 2">MJR7738</strain>
    </source>
</reference>
<accession>A0ABD4EFP1</accession>
<dbReference type="RefSeq" id="WP_060795509.1">
    <property type="nucleotide sequence ID" value="NZ_KQ957380.1"/>
</dbReference>
<evidence type="ECO:0000313" key="2">
    <source>
        <dbReference type="Proteomes" id="UP000070063"/>
    </source>
</evidence>
<dbReference type="AlphaFoldDB" id="A0ABD4EFP1"/>
<sequence>MKRTTSIVLCASLILGGCASMDKEQMKDIPKIVSVKDYDGKYIGEHKERNEIFLKKYKAEAEKKYKKYVKEVFNKDVKIIKVYSYTTSIGGKPFEGLTVMGTVDYDIPFNFNLNFEESKGHLGYSTITADQSNELKAAISALMFKRYENDIENARMKFKEEVEKQGYYAMNNKLMKQQEFRGVTRPYLNFSTNTSIGLNDFKKDFKPLLNVKDKSFYTRIDILSRKYPQLMDEMRTEFIAFYNKKAKDDVNKYSWNLQIPTNDTMKKIPGTKMMYFYKDGVSPSELGGDGKLKRQTKDISMIGGEWDRIKKEKNNKNKFDNSSE</sequence>
<dbReference type="PROSITE" id="PS51257">
    <property type="entry name" value="PROKAR_LIPOPROTEIN"/>
    <property type="match status" value="1"/>
</dbReference>